<evidence type="ECO:0000313" key="1">
    <source>
        <dbReference type="EMBL" id="KAK9159042.1"/>
    </source>
</evidence>
<dbReference type="AlphaFoldDB" id="A0AAP0KUP4"/>
<sequence length="246" mass="27823">MLVVLVLLDKPLLSREESEGKRKGILGYTEDDVVSTDLVGDNSASHGHPLMKDCHWNLEDQLNSNRSTQEEGYVIRRANELDGDLVDKISSWKPELHWEDLQWGGINTWIAISGLPPCLWNQASPRNIGERYGGLLEINPYTLRRQYLQYAVIKVRGRLTGFFPYVISIPFKEGMARLAISQLPEAQERSLSLLIPNLGAHDHLAVVPLPTEIQNLGVGPRGSHMAHLKRKKRARKALVELWKQNP</sequence>
<name>A0AAP0KUP4_9MAGN</name>
<evidence type="ECO:0008006" key="3">
    <source>
        <dbReference type="Google" id="ProtNLM"/>
    </source>
</evidence>
<protein>
    <recommendedName>
        <fullName evidence="3">DUF4283 domain-containing protein</fullName>
    </recommendedName>
</protein>
<keyword evidence="2" id="KW-1185">Reference proteome</keyword>
<dbReference type="Gene3D" id="3.30.360.10">
    <property type="entry name" value="Dihydrodipicolinate Reductase, domain 2"/>
    <property type="match status" value="1"/>
</dbReference>
<dbReference type="Proteomes" id="UP001419268">
    <property type="component" value="Unassembled WGS sequence"/>
</dbReference>
<organism evidence="1 2">
    <name type="scientific">Stephania cephalantha</name>
    <dbReference type="NCBI Taxonomy" id="152367"/>
    <lineage>
        <taxon>Eukaryota</taxon>
        <taxon>Viridiplantae</taxon>
        <taxon>Streptophyta</taxon>
        <taxon>Embryophyta</taxon>
        <taxon>Tracheophyta</taxon>
        <taxon>Spermatophyta</taxon>
        <taxon>Magnoliopsida</taxon>
        <taxon>Ranunculales</taxon>
        <taxon>Menispermaceae</taxon>
        <taxon>Menispermoideae</taxon>
        <taxon>Cissampelideae</taxon>
        <taxon>Stephania</taxon>
    </lineage>
</organism>
<accession>A0AAP0KUP4</accession>
<proteinExistence type="predicted"/>
<gene>
    <name evidence="1" type="ORF">Scep_005616</name>
</gene>
<comment type="caution">
    <text evidence="1">The sequence shown here is derived from an EMBL/GenBank/DDBJ whole genome shotgun (WGS) entry which is preliminary data.</text>
</comment>
<dbReference type="EMBL" id="JBBNAG010000002">
    <property type="protein sequence ID" value="KAK9159042.1"/>
    <property type="molecule type" value="Genomic_DNA"/>
</dbReference>
<reference evidence="1 2" key="1">
    <citation type="submission" date="2024-01" db="EMBL/GenBank/DDBJ databases">
        <title>Genome assemblies of Stephania.</title>
        <authorList>
            <person name="Yang L."/>
        </authorList>
    </citation>
    <scope>NUCLEOTIDE SEQUENCE [LARGE SCALE GENOMIC DNA]</scope>
    <source>
        <strain evidence="1">JXDWG</strain>
        <tissue evidence="1">Leaf</tissue>
    </source>
</reference>
<evidence type="ECO:0000313" key="2">
    <source>
        <dbReference type="Proteomes" id="UP001419268"/>
    </source>
</evidence>
<dbReference type="SUPFAM" id="SSF55347">
    <property type="entry name" value="Glyceraldehyde-3-phosphate dehydrogenase-like, C-terminal domain"/>
    <property type="match status" value="1"/>
</dbReference>